<evidence type="ECO:0000313" key="10">
    <source>
        <dbReference type="EMBL" id="RED65772.1"/>
    </source>
</evidence>
<evidence type="ECO:0000256" key="4">
    <source>
        <dbReference type="ARBA" id="ARBA00022989"/>
    </source>
</evidence>
<keyword evidence="3 7" id="KW-0812">Transmembrane</keyword>
<dbReference type="AlphaFoldDB" id="A0A3D9IVN2"/>
<dbReference type="EMBL" id="QRDY01000001">
    <property type="protein sequence ID" value="RED65772.1"/>
    <property type="molecule type" value="Genomic_DNA"/>
</dbReference>
<evidence type="ECO:0000256" key="9">
    <source>
        <dbReference type="SAM" id="MobiDB-lite"/>
    </source>
</evidence>
<name>A0A3D9IVN2_9BACL</name>
<dbReference type="NCBIfam" id="TIGR02209">
    <property type="entry name" value="ftsL_broad"/>
    <property type="match status" value="1"/>
</dbReference>
<keyword evidence="2 7" id="KW-0132">Cell division</keyword>
<dbReference type="Pfam" id="PF04977">
    <property type="entry name" value="DivIC"/>
    <property type="match status" value="1"/>
</dbReference>
<keyword evidence="6 7" id="KW-0131">Cell cycle</keyword>
<evidence type="ECO:0000256" key="1">
    <source>
        <dbReference type="ARBA" id="ARBA00022475"/>
    </source>
</evidence>
<dbReference type="OrthoDB" id="2988583at2"/>
<comment type="similarity">
    <text evidence="7">Belongs to the FtsL family.</text>
</comment>
<accession>A0A3D9IVN2</accession>
<comment type="subcellular location">
    <subcellularLocation>
        <location evidence="7">Cell membrane</location>
        <topology evidence="7">Single-pass type II membrane protein</topology>
    </subcellularLocation>
    <text evidence="7">Localizes to the division septum where it forms a ring structure.</text>
</comment>
<feature type="transmembrane region" description="Helical" evidence="7">
    <location>
        <begin position="46"/>
        <end position="67"/>
    </location>
</feature>
<reference evidence="10 11" key="1">
    <citation type="submission" date="2018-07" db="EMBL/GenBank/DDBJ databases">
        <title>Genomic Encyclopedia of Type Strains, Phase III (KMG-III): the genomes of soil and plant-associated and newly described type strains.</title>
        <authorList>
            <person name="Whitman W."/>
        </authorList>
    </citation>
    <scope>NUCLEOTIDE SEQUENCE [LARGE SCALE GENOMIC DNA]</scope>
    <source>
        <strain evidence="10 11">CECT 8236</strain>
    </source>
</reference>
<gene>
    <name evidence="7" type="primary">ftsL</name>
    <name evidence="10" type="ORF">DFP95_101263</name>
</gene>
<dbReference type="GO" id="GO:0005886">
    <property type="term" value="C:plasma membrane"/>
    <property type="evidence" value="ECO:0007669"/>
    <property type="project" value="UniProtKB-SubCell"/>
</dbReference>
<dbReference type="GO" id="GO:0043093">
    <property type="term" value="P:FtsZ-dependent cytokinesis"/>
    <property type="evidence" value="ECO:0007669"/>
    <property type="project" value="UniProtKB-UniRule"/>
</dbReference>
<evidence type="ECO:0000313" key="11">
    <source>
        <dbReference type="Proteomes" id="UP000256869"/>
    </source>
</evidence>
<dbReference type="HAMAP" id="MF_00910">
    <property type="entry name" value="FtsL"/>
    <property type="match status" value="1"/>
</dbReference>
<sequence length="143" mass="16213">MAYYGNLALRPERVQEETVQPKRTQPNPTGKTKVNRRRSISIGEKLLYLFTVGVVVFVAGFIIFRYAQIYQINGQIQAKNKTYEQATEETKELKHAIESLSDPQRIKEKAIENGLVPTTSTDKIIVNSNSSKFDRNAVAIKQP</sequence>
<evidence type="ECO:0000256" key="6">
    <source>
        <dbReference type="ARBA" id="ARBA00023306"/>
    </source>
</evidence>
<evidence type="ECO:0000256" key="8">
    <source>
        <dbReference type="NCBIfam" id="TIGR02209"/>
    </source>
</evidence>
<comment type="function">
    <text evidence="7">Essential cell division protein.</text>
</comment>
<keyword evidence="11" id="KW-1185">Reference proteome</keyword>
<comment type="caution">
    <text evidence="10">The sequence shown here is derived from an EMBL/GenBank/DDBJ whole genome shotgun (WGS) entry which is preliminary data.</text>
</comment>
<dbReference type="GO" id="GO:0032153">
    <property type="term" value="C:cell division site"/>
    <property type="evidence" value="ECO:0007669"/>
    <property type="project" value="UniProtKB-UniRule"/>
</dbReference>
<keyword evidence="4 7" id="KW-1133">Transmembrane helix</keyword>
<keyword evidence="1 7" id="KW-1003">Cell membrane</keyword>
<keyword evidence="5 7" id="KW-0472">Membrane</keyword>
<dbReference type="InterPro" id="IPR011922">
    <property type="entry name" value="Cell_div_FtsL"/>
</dbReference>
<dbReference type="InterPro" id="IPR007060">
    <property type="entry name" value="FtsL/DivIC"/>
</dbReference>
<evidence type="ECO:0000256" key="3">
    <source>
        <dbReference type="ARBA" id="ARBA00022692"/>
    </source>
</evidence>
<evidence type="ECO:0000256" key="7">
    <source>
        <dbReference type="HAMAP-Rule" id="MF_00910"/>
    </source>
</evidence>
<feature type="compositionally biased region" description="Polar residues" evidence="9">
    <location>
        <begin position="21"/>
        <end position="32"/>
    </location>
</feature>
<feature type="region of interest" description="Disordered" evidence="9">
    <location>
        <begin position="15"/>
        <end position="36"/>
    </location>
</feature>
<protein>
    <recommendedName>
        <fullName evidence="7 8">Cell division protein FtsL</fullName>
    </recommendedName>
</protein>
<dbReference type="Proteomes" id="UP000256869">
    <property type="component" value="Unassembled WGS sequence"/>
</dbReference>
<dbReference type="RefSeq" id="WP_115990753.1">
    <property type="nucleotide sequence ID" value="NZ_QRDY01000001.1"/>
</dbReference>
<organism evidence="10 11">
    <name type="scientific">Cohnella lupini</name>
    <dbReference type="NCBI Taxonomy" id="1294267"/>
    <lineage>
        <taxon>Bacteria</taxon>
        <taxon>Bacillati</taxon>
        <taxon>Bacillota</taxon>
        <taxon>Bacilli</taxon>
        <taxon>Bacillales</taxon>
        <taxon>Paenibacillaceae</taxon>
        <taxon>Cohnella</taxon>
    </lineage>
</organism>
<proteinExistence type="inferred from homology"/>
<evidence type="ECO:0000256" key="5">
    <source>
        <dbReference type="ARBA" id="ARBA00023136"/>
    </source>
</evidence>
<evidence type="ECO:0000256" key="2">
    <source>
        <dbReference type="ARBA" id="ARBA00022618"/>
    </source>
</evidence>